<keyword evidence="2" id="KW-0378">Hydrolase</keyword>
<evidence type="ECO:0000259" key="1">
    <source>
        <dbReference type="Pfam" id="PF13336"/>
    </source>
</evidence>
<comment type="caution">
    <text evidence="2">The sequence shown here is derived from an EMBL/GenBank/DDBJ whole genome shotgun (WGS) entry which is preliminary data.</text>
</comment>
<dbReference type="GO" id="GO:0016787">
    <property type="term" value="F:hydrolase activity"/>
    <property type="evidence" value="ECO:0007669"/>
    <property type="project" value="UniProtKB-KW"/>
</dbReference>
<keyword evidence="3" id="KW-1185">Reference proteome</keyword>
<accession>A0ABU9NIF6</accession>
<dbReference type="PANTHER" id="PTHR21432:SF20">
    <property type="entry name" value="ACETYL-COA HYDROLASE"/>
    <property type="match status" value="1"/>
</dbReference>
<dbReference type="Pfam" id="PF13336">
    <property type="entry name" value="AcetylCoA_hyd_C"/>
    <property type="match status" value="1"/>
</dbReference>
<dbReference type="InterPro" id="IPR037171">
    <property type="entry name" value="NagB/RpiA_transferase-like"/>
</dbReference>
<dbReference type="InterPro" id="IPR038460">
    <property type="entry name" value="AcetylCoA_hyd_C_sf"/>
</dbReference>
<dbReference type="PANTHER" id="PTHR21432">
    <property type="entry name" value="ACETYL-COA HYDROLASE-RELATED"/>
    <property type="match status" value="1"/>
</dbReference>
<name>A0ABU9NIF6_9FLAO</name>
<gene>
    <name evidence="2" type="ORF">WFZ86_01215</name>
</gene>
<dbReference type="EMBL" id="JBCGDP010000001">
    <property type="protein sequence ID" value="MEM0575101.1"/>
    <property type="molecule type" value="Genomic_DNA"/>
</dbReference>
<organism evidence="2 3">
    <name type="scientific">Flavobacterium polysaccharolyticum</name>
    <dbReference type="NCBI Taxonomy" id="3133148"/>
    <lineage>
        <taxon>Bacteria</taxon>
        <taxon>Pseudomonadati</taxon>
        <taxon>Bacteroidota</taxon>
        <taxon>Flavobacteriia</taxon>
        <taxon>Flavobacteriales</taxon>
        <taxon>Flavobacteriaceae</taxon>
        <taxon>Flavobacterium</taxon>
    </lineage>
</organism>
<evidence type="ECO:0000313" key="2">
    <source>
        <dbReference type="EMBL" id="MEM0575101.1"/>
    </source>
</evidence>
<dbReference type="Proteomes" id="UP001468798">
    <property type="component" value="Unassembled WGS sequence"/>
</dbReference>
<protein>
    <submittedName>
        <fullName evidence="2">Acetyl-CoA hydrolase/transferase C-terminal domain-containing protein</fullName>
    </submittedName>
</protein>
<dbReference type="InterPro" id="IPR046433">
    <property type="entry name" value="ActCoA_hydro"/>
</dbReference>
<sequence length="85" mass="10041">MNYGYLTFIYVFIYFNFESIICKIRAGVVSTRSHVQYIITENGIADLYGKTLKNRAMEMIKIAHPDHQEWIDKAYFDLLNTGRRL</sequence>
<reference evidence="2 3" key="1">
    <citation type="submission" date="2024-03" db="EMBL/GenBank/DDBJ databases">
        <title>Two novel species of the genus Flavobacterium exhibiting potentially degradation of complex polysaccharides.</title>
        <authorList>
            <person name="Lian X."/>
        </authorList>
    </citation>
    <scope>NUCLEOTIDE SEQUENCE [LARGE SCALE GENOMIC DNA]</scope>
    <source>
        <strain evidence="2 3">N6</strain>
    </source>
</reference>
<dbReference type="InterPro" id="IPR026888">
    <property type="entry name" value="AcetylCoA_hyd_C"/>
</dbReference>
<dbReference type="SUPFAM" id="SSF100950">
    <property type="entry name" value="NagB/RpiA/CoA transferase-like"/>
    <property type="match status" value="1"/>
</dbReference>
<proteinExistence type="predicted"/>
<dbReference type="Gene3D" id="3.40.1080.20">
    <property type="entry name" value="Acetyl-CoA hydrolase/transferase C-terminal domain"/>
    <property type="match status" value="1"/>
</dbReference>
<feature type="domain" description="Acetyl-CoA hydrolase/transferase C-terminal" evidence="1">
    <location>
        <begin position="20"/>
        <end position="73"/>
    </location>
</feature>
<evidence type="ECO:0000313" key="3">
    <source>
        <dbReference type="Proteomes" id="UP001468798"/>
    </source>
</evidence>